<reference evidence="1 2" key="1">
    <citation type="journal article" date="2024" name="Plant Biotechnol. J.">
        <title>Genome and CRISPR/Cas9 system of a widespread forest tree (Populus alba) in the world.</title>
        <authorList>
            <person name="Liu Y.J."/>
            <person name="Jiang P.F."/>
            <person name="Han X.M."/>
            <person name="Li X.Y."/>
            <person name="Wang H.M."/>
            <person name="Wang Y.J."/>
            <person name="Wang X.X."/>
            <person name="Zeng Q.Y."/>
        </authorList>
    </citation>
    <scope>NUCLEOTIDE SEQUENCE [LARGE SCALE GENOMIC DNA]</scope>
    <source>
        <strain evidence="2">cv. PAL-ZL1</strain>
    </source>
</reference>
<comment type="caution">
    <text evidence="1">The sequence shown here is derived from an EMBL/GenBank/DDBJ whole genome shotgun (WGS) entry which is preliminary data.</text>
</comment>
<accession>A0ACC4BWP8</accession>
<evidence type="ECO:0000313" key="2">
    <source>
        <dbReference type="Proteomes" id="UP000309997"/>
    </source>
</evidence>
<dbReference type="Proteomes" id="UP000309997">
    <property type="component" value="Unassembled WGS sequence"/>
</dbReference>
<protein>
    <submittedName>
        <fullName evidence="1">Uncharacterized protein</fullName>
    </submittedName>
</protein>
<evidence type="ECO:0000313" key="1">
    <source>
        <dbReference type="EMBL" id="KAL3583088.1"/>
    </source>
</evidence>
<gene>
    <name evidence="1" type="ORF">D5086_017420</name>
</gene>
<name>A0ACC4BWP8_POPAL</name>
<organism evidence="1 2">
    <name type="scientific">Populus alba</name>
    <name type="common">White poplar</name>
    <dbReference type="NCBI Taxonomy" id="43335"/>
    <lineage>
        <taxon>Eukaryota</taxon>
        <taxon>Viridiplantae</taxon>
        <taxon>Streptophyta</taxon>
        <taxon>Embryophyta</taxon>
        <taxon>Tracheophyta</taxon>
        <taxon>Spermatophyta</taxon>
        <taxon>Magnoliopsida</taxon>
        <taxon>eudicotyledons</taxon>
        <taxon>Gunneridae</taxon>
        <taxon>Pentapetalae</taxon>
        <taxon>rosids</taxon>
        <taxon>fabids</taxon>
        <taxon>Malpighiales</taxon>
        <taxon>Salicaceae</taxon>
        <taxon>Saliceae</taxon>
        <taxon>Populus</taxon>
    </lineage>
</organism>
<sequence>MLGKALTESHRPSSPVRSTGTPTVPQSPSLVHFSNFTATSSCTFLDTDLGMYKERWRSLGHNTSSCAKNSSHKCKQHAQTTPTPFGCSNPSADTKAVEKQPLQEEPQGESEFDPMSTEAVVAREEQADISDHKRAKLITPAGPLDDHPSGSLLVVSVSEDDTTAELPPRRQYLTRSFEVQRCLGVELQVDSFLVEMDHVGLLLNAAAVLDI</sequence>
<keyword evidence="2" id="KW-1185">Reference proteome</keyword>
<proteinExistence type="predicted"/>
<dbReference type="EMBL" id="RCHU02000008">
    <property type="protein sequence ID" value="KAL3583088.1"/>
    <property type="molecule type" value="Genomic_DNA"/>
</dbReference>